<dbReference type="InterPro" id="IPR035892">
    <property type="entry name" value="C2_domain_sf"/>
</dbReference>
<dbReference type="AlphaFoldDB" id="A0A8C4QX47"/>
<dbReference type="Pfam" id="PF08910">
    <property type="entry name" value="Aida_N"/>
    <property type="match status" value="1"/>
</dbReference>
<dbReference type="SUPFAM" id="SSF109779">
    <property type="entry name" value="Domain from hypothetical 2610208m17rik protein"/>
    <property type="match status" value="1"/>
</dbReference>
<evidence type="ECO:0000256" key="3">
    <source>
        <dbReference type="ARBA" id="ARBA00059715"/>
    </source>
</evidence>
<reference evidence="5" key="2">
    <citation type="submission" date="2025-09" db="UniProtKB">
        <authorList>
            <consortium name="Ensembl"/>
        </authorList>
    </citation>
    <scope>IDENTIFICATION</scope>
</reference>
<dbReference type="FunFam" id="1.20.120.360:FF:000001">
    <property type="entry name" value="Axin interactor, dorsalization-associated protein"/>
    <property type="match status" value="1"/>
</dbReference>
<evidence type="ECO:0000256" key="2">
    <source>
        <dbReference type="ARBA" id="ARBA00022473"/>
    </source>
</evidence>
<protein>
    <submittedName>
        <fullName evidence="5">Axin interactor, dorsalization associated</fullName>
    </submittedName>
</protein>
<keyword evidence="6" id="KW-1185">Reference proteome</keyword>
<organism evidence="5 6">
    <name type="scientific">Eptatretus burgeri</name>
    <name type="common">Inshore hagfish</name>
    <dbReference type="NCBI Taxonomy" id="7764"/>
    <lineage>
        <taxon>Eukaryota</taxon>
        <taxon>Metazoa</taxon>
        <taxon>Chordata</taxon>
        <taxon>Craniata</taxon>
        <taxon>Vertebrata</taxon>
        <taxon>Cyclostomata</taxon>
        <taxon>Myxini</taxon>
        <taxon>Myxiniformes</taxon>
        <taxon>Myxinidae</taxon>
        <taxon>Eptatretinae</taxon>
        <taxon>Eptatretus</taxon>
    </lineage>
</organism>
<dbReference type="InterPro" id="IPR023421">
    <property type="entry name" value="AIDA_N"/>
</dbReference>
<dbReference type="GeneTree" id="ENSGT00390000016465"/>
<dbReference type="GO" id="GO:0046329">
    <property type="term" value="P:negative regulation of JNK cascade"/>
    <property type="evidence" value="ECO:0007669"/>
    <property type="project" value="Ensembl"/>
</dbReference>
<dbReference type="GO" id="GO:0048264">
    <property type="term" value="P:determination of ventral identity"/>
    <property type="evidence" value="ECO:0007669"/>
    <property type="project" value="Ensembl"/>
</dbReference>
<dbReference type="Proteomes" id="UP000694388">
    <property type="component" value="Unplaced"/>
</dbReference>
<comment type="similarity">
    <text evidence="1">Belongs to the AIDA family.</text>
</comment>
<dbReference type="PROSITE" id="PS51911">
    <property type="entry name" value="C2_AIDA"/>
    <property type="match status" value="1"/>
</dbReference>
<dbReference type="PANTHER" id="PTHR28654:SF1">
    <property type="entry name" value="AXIN INTERACTOR, DORSALIZATION-ASSOCIATED PROTEIN"/>
    <property type="match status" value="1"/>
</dbReference>
<evidence type="ECO:0000313" key="6">
    <source>
        <dbReference type="Proteomes" id="UP000694388"/>
    </source>
</evidence>
<dbReference type="FunFam" id="2.60.40.150:FF:000059">
    <property type="entry name" value="Axin interactor, dorsalization-associated protein"/>
    <property type="match status" value="1"/>
</dbReference>
<name>A0A8C4QX47_EPTBU</name>
<evidence type="ECO:0000259" key="4">
    <source>
        <dbReference type="PROSITE" id="PS51911"/>
    </source>
</evidence>
<dbReference type="InterPro" id="IPR036818">
    <property type="entry name" value="AIDA_N_sf"/>
</dbReference>
<reference evidence="5" key="1">
    <citation type="submission" date="2025-08" db="UniProtKB">
        <authorList>
            <consortium name="Ensembl"/>
        </authorList>
    </citation>
    <scope>IDENTIFICATION</scope>
</reference>
<dbReference type="Pfam" id="PF14186">
    <property type="entry name" value="Aida_C2"/>
    <property type="match status" value="1"/>
</dbReference>
<dbReference type="Ensembl" id="ENSEBUT00000021548.1">
    <property type="protein sequence ID" value="ENSEBUP00000020972.1"/>
    <property type="gene ID" value="ENSEBUG00000012967.1"/>
</dbReference>
<dbReference type="PANTHER" id="PTHR28654">
    <property type="entry name" value="AXIN INTERACTOR, DORSALIZATION-ASSOCIATED PROTEIN"/>
    <property type="match status" value="1"/>
</dbReference>
<dbReference type="Gene3D" id="1.20.120.360">
    <property type="entry name" value="Axin interactor, dorsalization-associated protein, N-terminal domain"/>
    <property type="match status" value="1"/>
</dbReference>
<dbReference type="GO" id="GO:0035091">
    <property type="term" value="F:phosphatidylinositol binding"/>
    <property type="evidence" value="ECO:0007669"/>
    <property type="project" value="Ensembl"/>
</dbReference>
<comment type="function">
    <text evidence="3">Acts as a ventralizing factor during embryogenesis. Inhibits axin-mediated JNK activation by binding axin and disrupting axin homodimerization. This in turn antagonizes a Wnt/beta-catenin-independent dorsalization pathway activated by AXIN/JNK-signaling.</text>
</comment>
<dbReference type="Gene3D" id="2.60.40.150">
    <property type="entry name" value="C2 domain"/>
    <property type="match status" value="1"/>
</dbReference>
<dbReference type="GO" id="GO:2000016">
    <property type="term" value="P:negative regulation of determination of dorsal identity"/>
    <property type="evidence" value="ECO:0007669"/>
    <property type="project" value="Ensembl"/>
</dbReference>
<feature type="domain" description="C2 Aida-type" evidence="4">
    <location>
        <begin position="165"/>
        <end position="312"/>
    </location>
</feature>
<evidence type="ECO:0000313" key="5">
    <source>
        <dbReference type="Ensembl" id="ENSEBUP00000020972.1"/>
    </source>
</evidence>
<sequence length="314" mass="35504">MSERASRAQHRWLANFRKATDFDSWGKLVEALDEYHILAMQLIKEAQSAAGTSVFTEEQKITLGKTAACLKLRSKALQSTDNSEEPFTLEDLRKIEPVIKNILTYDKEFPFDVQPLLQRKLLVPGEEQSLDGVECELGMEDGMVAGSAVDTSMHLSSVHCSGSLLPRLPSEPGLTTLSFRIDKIGLKDAVQCIDPYITVSVKDPNGVDLTHVQDTPVASLQEDMFVHFGIEVEIQKPIEKLPKGTAIFFEFKHYKPKKRITSTKCFAFMEMDEIKSGSVVIELYKKPTDFKRRKLSLLTKKPLFLHIYQTLHKE</sequence>
<dbReference type="OMA" id="KLHAAWC"/>
<dbReference type="InterPro" id="IPR025939">
    <property type="entry name" value="Aida_C"/>
</dbReference>
<keyword evidence="2" id="KW-0217">Developmental protein</keyword>
<dbReference type="GO" id="GO:0016020">
    <property type="term" value="C:membrane"/>
    <property type="evidence" value="ECO:0007669"/>
    <property type="project" value="Ensembl"/>
</dbReference>
<evidence type="ECO:0000256" key="1">
    <source>
        <dbReference type="ARBA" id="ARBA00007205"/>
    </source>
</evidence>
<accession>A0A8C4QX47</accession>
<proteinExistence type="inferred from homology"/>